<feature type="domain" description="EAL" evidence="2">
    <location>
        <begin position="323"/>
        <end position="577"/>
    </location>
</feature>
<keyword evidence="1" id="KW-1133">Transmembrane helix</keyword>
<protein>
    <submittedName>
        <fullName evidence="4">EAL domain-containing protein</fullName>
    </submittedName>
</protein>
<dbReference type="SUPFAM" id="SSF55073">
    <property type="entry name" value="Nucleotide cyclase"/>
    <property type="match status" value="1"/>
</dbReference>
<feature type="transmembrane region" description="Helical" evidence="1">
    <location>
        <begin position="20"/>
        <end position="42"/>
    </location>
</feature>
<gene>
    <name evidence="4" type="ORF">Q3C12_16790</name>
</gene>
<dbReference type="SMART" id="SM00267">
    <property type="entry name" value="GGDEF"/>
    <property type="match status" value="1"/>
</dbReference>
<dbReference type="InterPro" id="IPR001633">
    <property type="entry name" value="EAL_dom"/>
</dbReference>
<dbReference type="PANTHER" id="PTHR44757:SF2">
    <property type="entry name" value="BIOFILM ARCHITECTURE MAINTENANCE PROTEIN MBAA"/>
    <property type="match status" value="1"/>
</dbReference>
<dbReference type="Pfam" id="PF00990">
    <property type="entry name" value="GGDEF"/>
    <property type="match status" value="1"/>
</dbReference>
<keyword evidence="1" id="KW-0472">Membrane</keyword>
<evidence type="ECO:0000256" key="1">
    <source>
        <dbReference type="SAM" id="Phobius"/>
    </source>
</evidence>
<dbReference type="CDD" id="cd01948">
    <property type="entry name" value="EAL"/>
    <property type="match status" value="1"/>
</dbReference>
<keyword evidence="5" id="KW-1185">Reference proteome</keyword>
<accession>A0ABT8VCF0</accession>
<evidence type="ECO:0000259" key="2">
    <source>
        <dbReference type="PROSITE" id="PS50883"/>
    </source>
</evidence>
<dbReference type="InterPro" id="IPR000160">
    <property type="entry name" value="GGDEF_dom"/>
</dbReference>
<feature type="transmembrane region" description="Helical" evidence="1">
    <location>
        <begin position="54"/>
        <end position="72"/>
    </location>
</feature>
<evidence type="ECO:0000259" key="3">
    <source>
        <dbReference type="PROSITE" id="PS50887"/>
    </source>
</evidence>
<dbReference type="PROSITE" id="PS50887">
    <property type="entry name" value="GGDEF"/>
    <property type="match status" value="1"/>
</dbReference>
<dbReference type="NCBIfam" id="TIGR00254">
    <property type="entry name" value="GGDEF"/>
    <property type="match status" value="1"/>
</dbReference>
<dbReference type="PROSITE" id="PS50883">
    <property type="entry name" value="EAL"/>
    <property type="match status" value="1"/>
</dbReference>
<dbReference type="Gene3D" id="3.20.20.450">
    <property type="entry name" value="EAL domain"/>
    <property type="match status" value="1"/>
</dbReference>
<comment type="caution">
    <text evidence="4">The sequence shown here is derived from an EMBL/GenBank/DDBJ whole genome shotgun (WGS) entry which is preliminary data.</text>
</comment>
<feature type="transmembrane region" description="Helical" evidence="1">
    <location>
        <begin position="117"/>
        <end position="134"/>
    </location>
</feature>
<organism evidence="4 5">
    <name type="scientific">Paenibacillus ehimensis</name>
    <dbReference type="NCBI Taxonomy" id="79264"/>
    <lineage>
        <taxon>Bacteria</taxon>
        <taxon>Bacillati</taxon>
        <taxon>Bacillota</taxon>
        <taxon>Bacilli</taxon>
        <taxon>Bacillales</taxon>
        <taxon>Paenibacillaceae</taxon>
        <taxon>Paenibacillus</taxon>
    </lineage>
</organism>
<keyword evidence="1" id="KW-0812">Transmembrane</keyword>
<proteinExistence type="predicted"/>
<feature type="domain" description="GGDEF" evidence="3">
    <location>
        <begin position="181"/>
        <end position="314"/>
    </location>
</feature>
<dbReference type="InterPro" id="IPR029787">
    <property type="entry name" value="Nucleotide_cyclase"/>
</dbReference>
<dbReference type="SUPFAM" id="SSF141868">
    <property type="entry name" value="EAL domain-like"/>
    <property type="match status" value="1"/>
</dbReference>
<dbReference type="SMART" id="SM00052">
    <property type="entry name" value="EAL"/>
    <property type="match status" value="1"/>
</dbReference>
<reference evidence="4" key="1">
    <citation type="submission" date="2023-07" db="EMBL/GenBank/DDBJ databases">
        <authorList>
            <person name="Aktuganov G."/>
            <person name="Boyko T."/>
            <person name="Delegan Y."/>
            <person name="Galimzianova N."/>
            <person name="Gilvanova E."/>
            <person name="Korobov V."/>
            <person name="Kuzmina L."/>
            <person name="Melentiev A."/>
            <person name="Milman P."/>
            <person name="Ryabova A."/>
            <person name="Stupak E."/>
            <person name="Yasakov T."/>
            <person name="Zharikova N."/>
            <person name="Zhurenko E."/>
        </authorList>
    </citation>
    <scope>NUCLEOTIDE SEQUENCE</scope>
    <source>
        <strain evidence="4">IB-739</strain>
    </source>
</reference>
<dbReference type="InterPro" id="IPR052155">
    <property type="entry name" value="Biofilm_reg_signaling"/>
</dbReference>
<dbReference type="Proteomes" id="UP001168883">
    <property type="component" value="Unassembled WGS sequence"/>
</dbReference>
<dbReference type="InterPro" id="IPR043128">
    <property type="entry name" value="Rev_trsase/Diguanyl_cyclase"/>
</dbReference>
<sequence>MAKKRSPAGSGLLREWWHKLYRHAALLHLWCVMAGVEIVLLSLKQLLGVPNDPLDFMTSGLTVLLVAPILNASVRKNSTKPIRALAPAVFIVAFAELVELAVRYASWQTADLMKTTADLAGLALFTAPILYFVLTDMRNREFTVRQLTYLAYHDMLTGLPNRQKFQQSVGTSIRAAKLSGSKLSVMFIDLDRFKNVNDTFGHAFGDLLLTEAAERLNSGLQGDGCVSRQGGDEFTVLIKDTPQPQDAEKVAQKIIHLLSQPFAIDGHELRVGCSIGIAMYPQDGEDPITLMKNADTAMYRAKELGKNGYQFYKAEMNDTVIQKLVMEEWLNKALEQEEFVLYYQPQVDIFTTRMNGMEALIRWNHPRLGFISPGEFIPLAEETGLIIPIGQWVLRTACKQNKAWQLAGFPPLKMAVNISPIQFHQHDFVQVVLDALQESGLEPQYLELEITEGIAMYHVDQVIQKLQTLRELGVHISMDDFGTGYSSLNYLKKFPIDKLKIAQQFVRDITVDPDDAAIVQAIMAMALSLKLDVIAEGVETEEQLSFLLDIKCREIQGYIYSKPVPANEFTDLMLRSPA</sequence>
<dbReference type="InterPro" id="IPR035919">
    <property type="entry name" value="EAL_sf"/>
</dbReference>
<feature type="transmembrane region" description="Helical" evidence="1">
    <location>
        <begin position="84"/>
        <end position="105"/>
    </location>
</feature>
<evidence type="ECO:0000313" key="4">
    <source>
        <dbReference type="EMBL" id="MDO3678664.1"/>
    </source>
</evidence>
<evidence type="ECO:0000313" key="5">
    <source>
        <dbReference type="Proteomes" id="UP001168883"/>
    </source>
</evidence>
<dbReference type="Pfam" id="PF00563">
    <property type="entry name" value="EAL"/>
    <property type="match status" value="1"/>
</dbReference>
<dbReference type="RefSeq" id="WP_302879002.1">
    <property type="nucleotide sequence ID" value="NZ_JARLKN010000102.1"/>
</dbReference>
<dbReference type="EMBL" id="JAUMKJ010000019">
    <property type="protein sequence ID" value="MDO3678664.1"/>
    <property type="molecule type" value="Genomic_DNA"/>
</dbReference>
<dbReference type="PANTHER" id="PTHR44757">
    <property type="entry name" value="DIGUANYLATE CYCLASE DGCP"/>
    <property type="match status" value="1"/>
</dbReference>
<dbReference type="CDD" id="cd01949">
    <property type="entry name" value="GGDEF"/>
    <property type="match status" value="1"/>
</dbReference>
<dbReference type="Gene3D" id="3.30.70.270">
    <property type="match status" value="1"/>
</dbReference>
<name>A0ABT8VCF0_9BACL</name>